<name>A0A6L9S3R1_9ACTN</name>
<dbReference type="Pfam" id="PF08386">
    <property type="entry name" value="Abhydrolase_4"/>
    <property type="match status" value="1"/>
</dbReference>
<keyword evidence="3 8" id="KW-0378">Hydrolase</keyword>
<keyword evidence="2 5" id="KW-0732">Signal</keyword>
<dbReference type="Proteomes" id="UP000475214">
    <property type="component" value="Unassembled WGS sequence"/>
</dbReference>
<comment type="similarity">
    <text evidence="1">Belongs to the peptidase S33 family.</text>
</comment>
<evidence type="ECO:0000256" key="4">
    <source>
        <dbReference type="SAM" id="MobiDB-lite"/>
    </source>
</evidence>
<keyword evidence="9" id="KW-1185">Reference proteome</keyword>
<dbReference type="Gene3D" id="3.40.50.1820">
    <property type="entry name" value="alpha/beta hydrolase"/>
    <property type="match status" value="1"/>
</dbReference>
<evidence type="ECO:0000256" key="5">
    <source>
        <dbReference type="SAM" id="SignalP"/>
    </source>
</evidence>
<dbReference type="InterPro" id="IPR051601">
    <property type="entry name" value="Serine_prot/Carboxylest_S33"/>
</dbReference>
<protein>
    <submittedName>
        <fullName evidence="8">Alpha/beta hydrolase</fullName>
    </submittedName>
</protein>
<dbReference type="PANTHER" id="PTHR43248:SF29">
    <property type="entry name" value="TRIPEPTIDYL AMINOPEPTIDASE"/>
    <property type="match status" value="1"/>
</dbReference>
<dbReference type="PROSITE" id="PS51257">
    <property type="entry name" value="PROKAR_LIPOPROTEIN"/>
    <property type="match status" value="1"/>
</dbReference>
<evidence type="ECO:0000259" key="6">
    <source>
        <dbReference type="Pfam" id="PF00561"/>
    </source>
</evidence>
<dbReference type="AlphaFoldDB" id="A0A6L9S3R1"/>
<dbReference type="SUPFAM" id="SSF53474">
    <property type="entry name" value="alpha/beta-Hydrolases"/>
    <property type="match status" value="1"/>
</dbReference>
<sequence length="572" mass="59969">MSRRPHASRAIALGMMAAVAVAGCSSTDDPDAPPRQDMPPESTPAPDATEGIDPELEKYYTQTLEWEDCGDEFQCSTLTVPLNYAEPDAGDIELSLLRVPASSDEPSGSLVVNPGGPGASGVDYARNAHVVASEQVLEQYDIVGFDPRGVGGSTPIECLDDSSLDEFLSDPPGDDDGSDDADSGDDGGEDTGAQDDADGSDDTGADDTGGEDSGGEDAGTDDGDADDTDDTAAAIAEQAEEFAQACESRSGELLEHIGTADVSRDLDVLRSALGDEALNYLGKSYGTLIGAVYADLFPERAGRLVLDGAIDPTLEAAEVALGQARGFERALDAYLDWCLDNDCPLGDTEEDARASLASLMAQTEEEPLPTGQESRPLTASLAFYGIILPLYLAPDQGYPTLSEALDKAVNEDDGSVLLQLADLYLNRNADGTYNGNQNEAIIAVNCLDYPEGTTVEEAQAALPQFEEASPIFGEYLAWSGLACSEWPAESDFDLSDIDGAGADPILVVGTTGDPATPYAWAESLADQLESGVLLTFDAFGHTAYMSGSDCVDEAVDDYLLNGTVPENDRTCS</sequence>
<evidence type="ECO:0000313" key="8">
    <source>
        <dbReference type="EMBL" id="NED99067.1"/>
    </source>
</evidence>
<feature type="compositionally biased region" description="Acidic residues" evidence="4">
    <location>
        <begin position="158"/>
        <end position="228"/>
    </location>
</feature>
<dbReference type="GO" id="GO:0016787">
    <property type="term" value="F:hydrolase activity"/>
    <property type="evidence" value="ECO:0007669"/>
    <property type="project" value="UniProtKB-KW"/>
</dbReference>
<dbReference type="EMBL" id="JAAGOA010000002">
    <property type="protein sequence ID" value="NED99067.1"/>
    <property type="molecule type" value="Genomic_DNA"/>
</dbReference>
<evidence type="ECO:0000313" key="9">
    <source>
        <dbReference type="Proteomes" id="UP000475214"/>
    </source>
</evidence>
<feature type="domain" description="Peptidase S33 tripeptidyl aminopeptidase-like C-terminal" evidence="7">
    <location>
        <begin position="469"/>
        <end position="571"/>
    </location>
</feature>
<organism evidence="8 9">
    <name type="scientific">Phytoactinopolyspora halotolerans</name>
    <dbReference type="NCBI Taxonomy" id="1981512"/>
    <lineage>
        <taxon>Bacteria</taxon>
        <taxon>Bacillati</taxon>
        <taxon>Actinomycetota</taxon>
        <taxon>Actinomycetes</taxon>
        <taxon>Jiangellales</taxon>
        <taxon>Jiangellaceae</taxon>
        <taxon>Phytoactinopolyspora</taxon>
    </lineage>
</organism>
<accession>A0A6L9S3R1</accession>
<feature type="signal peptide" evidence="5">
    <location>
        <begin position="1"/>
        <end position="22"/>
    </location>
</feature>
<gene>
    <name evidence="8" type="ORF">G1H10_02680</name>
</gene>
<dbReference type="Pfam" id="PF00561">
    <property type="entry name" value="Abhydrolase_1"/>
    <property type="match status" value="1"/>
</dbReference>
<evidence type="ECO:0000256" key="1">
    <source>
        <dbReference type="ARBA" id="ARBA00010088"/>
    </source>
</evidence>
<evidence type="ECO:0000256" key="2">
    <source>
        <dbReference type="ARBA" id="ARBA00022729"/>
    </source>
</evidence>
<evidence type="ECO:0000256" key="3">
    <source>
        <dbReference type="ARBA" id="ARBA00022801"/>
    </source>
</evidence>
<feature type="chain" id="PRO_5039664673" evidence="5">
    <location>
        <begin position="23"/>
        <end position="572"/>
    </location>
</feature>
<feature type="region of interest" description="Disordered" evidence="4">
    <location>
        <begin position="23"/>
        <end position="54"/>
    </location>
</feature>
<evidence type="ECO:0000259" key="7">
    <source>
        <dbReference type="Pfam" id="PF08386"/>
    </source>
</evidence>
<dbReference type="PANTHER" id="PTHR43248">
    <property type="entry name" value="2-SUCCINYL-6-HYDROXY-2,4-CYCLOHEXADIENE-1-CARBOXYLATE SYNTHASE"/>
    <property type="match status" value="1"/>
</dbReference>
<dbReference type="RefSeq" id="WP_163732326.1">
    <property type="nucleotide sequence ID" value="NZ_JAAGOA010000002.1"/>
</dbReference>
<dbReference type="InterPro" id="IPR013595">
    <property type="entry name" value="Pept_S33_TAP-like_C"/>
</dbReference>
<proteinExistence type="inferred from homology"/>
<reference evidence="8 9" key="1">
    <citation type="submission" date="2020-02" db="EMBL/GenBank/DDBJ databases">
        <authorList>
            <person name="Li X.-J."/>
            <person name="Han X.-M."/>
        </authorList>
    </citation>
    <scope>NUCLEOTIDE SEQUENCE [LARGE SCALE GENOMIC DNA]</scope>
    <source>
        <strain evidence="8 9">CCTCC AB 2017055</strain>
    </source>
</reference>
<comment type="caution">
    <text evidence="8">The sequence shown here is derived from an EMBL/GenBank/DDBJ whole genome shotgun (WGS) entry which is preliminary data.</text>
</comment>
<feature type="domain" description="AB hydrolase-1" evidence="6">
    <location>
        <begin position="110"/>
        <end position="340"/>
    </location>
</feature>
<dbReference type="InterPro" id="IPR029058">
    <property type="entry name" value="AB_hydrolase_fold"/>
</dbReference>
<feature type="region of interest" description="Disordered" evidence="4">
    <location>
        <begin position="153"/>
        <end position="228"/>
    </location>
</feature>
<dbReference type="InterPro" id="IPR000073">
    <property type="entry name" value="AB_hydrolase_1"/>
</dbReference>